<evidence type="ECO:0000313" key="2">
    <source>
        <dbReference type="Proteomes" id="UP000033804"/>
    </source>
</evidence>
<keyword evidence="2" id="KW-1185">Reference proteome</keyword>
<organism evidence="1 2">
    <name type="scientific">Sinorhizobium phage phiM9</name>
    <dbReference type="NCBI Taxonomy" id="1636182"/>
    <lineage>
        <taxon>Viruses</taxon>
        <taxon>Duplodnaviria</taxon>
        <taxon>Heunggongvirae</taxon>
        <taxon>Uroviricota</taxon>
        <taxon>Caudoviricetes</taxon>
        <taxon>Pootjesviridae</taxon>
        <taxon>Emnonavirus</taxon>
        <taxon>Emnonavirus phiM9</taxon>
    </lineage>
</organism>
<reference evidence="1 2" key="1">
    <citation type="journal article" date="2015" name="J. Virol.">
        <title>Sinorhizobium meliloti Phage ?M9 Defines a New Group of T4 Superfamily Phages with Unusual Genomic Features but a Common T=16 Capsid.</title>
        <authorList>
            <person name="Johnson M.C."/>
            <person name="Tatum K.B."/>
            <person name="Lynn J.S."/>
            <person name="Brewer T.E."/>
            <person name="Lu S."/>
            <person name="Washburn B.K."/>
            <person name="Stroupe M.E."/>
            <person name="Jones K.M."/>
        </authorList>
    </citation>
    <scope>NUCLEOTIDE SEQUENCE [LARGE SCALE GENOMIC DNA]</scope>
</reference>
<proteinExistence type="predicted"/>
<dbReference type="GeneID" id="26517822"/>
<reference evidence="2" key="2">
    <citation type="submission" date="2015-03" db="EMBL/GenBank/DDBJ databases">
        <title>The genome and structure of Sinorhizobium meliloti phage phiM9.</title>
        <authorList>
            <person name="Johnson M.C."/>
            <person name="Tatum K.B."/>
            <person name="Lynn J.S."/>
            <person name="Brewer T.E."/>
            <person name="Washburn B.K."/>
            <person name="Stroupe M.E."/>
            <person name="Jones K.M."/>
        </authorList>
    </citation>
    <scope>NUCLEOTIDE SEQUENCE [LARGE SCALE GENOMIC DNA]</scope>
</reference>
<name>A0A0F6R5Y8_9CAUD</name>
<dbReference type="Proteomes" id="UP000033804">
    <property type="component" value="Segment"/>
</dbReference>
<accession>A0A0F6R5Y8</accession>
<evidence type="ECO:0000313" key="1">
    <source>
        <dbReference type="EMBL" id="AKE44770.1"/>
    </source>
</evidence>
<dbReference type="EMBL" id="KP881232">
    <property type="protein sequence ID" value="AKE44770.1"/>
    <property type="molecule type" value="Genomic_DNA"/>
</dbReference>
<gene>
    <name evidence="1" type="ORF">Sm_phiM9_142</name>
</gene>
<sequence>MDQYADSRSEKWQDSDAGTEYAEWKSNFENVDLDDLEVFEPDSIDFGFTELAHADELEALPVEPN</sequence>
<dbReference type="KEGG" id="vg:26517822"/>
<protein>
    <submittedName>
        <fullName evidence="1">Uncharacterized protein</fullName>
    </submittedName>
</protein>
<dbReference type="RefSeq" id="YP_009189524.1">
    <property type="nucleotide sequence ID" value="NC_028676.1"/>
</dbReference>